<proteinExistence type="predicted"/>
<protein>
    <submittedName>
        <fullName evidence="1">Uncharacterized protein</fullName>
    </submittedName>
</protein>
<sequence>MLLVGDFREIPTNRPTLNGGGGGDWGYLTRPVQLTSELRRSTHMKFCSTTFVADCPCACTNTGAGSKWVQLVC</sequence>
<organism evidence="1 2">
    <name type="scientific">Holothuria leucospilota</name>
    <name type="common">Black long sea cucumber</name>
    <name type="synonym">Mertensiothuria leucospilota</name>
    <dbReference type="NCBI Taxonomy" id="206669"/>
    <lineage>
        <taxon>Eukaryota</taxon>
        <taxon>Metazoa</taxon>
        <taxon>Echinodermata</taxon>
        <taxon>Eleutherozoa</taxon>
        <taxon>Echinozoa</taxon>
        <taxon>Holothuroidea</taxon>
        <taxon>Aspidochirotacea</taxon>
        <taxon>Aspidochirotida</taxon>
        <taxon>Holothuriidae</taxon>
        <taxon>Holothuria</taxon>
    </lineage>
</organism>
<comment type="caution">
    <text evidence="1">The sequence shown here is derived from an EMBL/GenBank/DDBJ whole genome shotgun (WGS) entry which is preliminary data.</text>
</comment>
<name>A0A9Q0YAY0_HOLLE</name>
<evidence type="ECO:0000313" key="2">
    <source>
        <dbReference type="Proteomes" id="UP001152320"/>
    </source>
</evidence>
<dbReference type="EMBL" id="JAIZAY010000057">
    <property type="protein sequence ID" value="KAJ8019213.1"/>
    <property type="molecule type" value="Genomic_DNA"/>
</dbReference>
<keyword evidence="2" id="KW-1185">Reference proteome</keyword>
<dbReference type="Proteomes" id="UP001152320">
    <property type="component" value="Unassembled WGS sequence"/>
</dbReference>
<accession>A0A9Q0YAY0</accession>
<gene>
    <name evidence="1" type="ORF">HOLleu_42342</name>
</gene>
<evidence type="ECO:0000313" key="1">
    <source>
        <dbReference type="EMBL" id="KAJ8019213.1"/>
    </source>
</evidence>
<reference evidence="1" key="1">
    <citation type="submission" date="2021-10" db="EMBL/GenBank/DDBJ databases">
        <title>Tropical sea cucumber genome reveals ecological adaptation and Cuvierian tubules defense mechanism.</title>
        <authorList>
            <person name="Chen T."/>
        </authorList>
    </citation>
    <scope>NUCLEOTIDE SEQUENCE</scope>
    <source>
        <strain evidence="1">Nanhai2018</strain>
        <tissue evidence="1">Muscle</tissue>
    </source>
</reference>
<dbReference type="AlphaFoldDB" id="A0A9Q0YAY0"/>